<reference evidence="2 4" key="1">
    <citation type="journal article" date="2012" name="Nature">
        <title>Algal genomes reveal evolutionary mosaicism and the fate of nucleomorphs.</title>
        <authorList>
            <consortium name="DOE Joint Genome Institute"/>
            <person name="Curtis B.A."/>
            <person name="Tanifuji G."/>
            <person name="Burki F."/>
            <person name="Gruber A."/>
            <person name="Irimia M."/>
            <person name="Maruyama S."/>
            <person name="Arias M.C."/>
            <person name="Ball S.G."/>
            <person name="Gile G.H."/>
            <person name="Hirakawa Y."/>
            <person name="Hopkins J.F."/>
            <person name="Kuo A."/>
            <person name="Rensing S.A."/>
            <person name="Schmutz J."/>
            <person name="Symeonidi A."/>
            <person name="Elias M."/>
            <person name="Eveleigh R.J."/>
            <person name="Herman E.K."/>
            <person name="Klute M.J."/>
            <person name="Nakayama T."/>
            <person name="Obornik M."/>
            <person name="Reyes-Prieto A."/>
            <person name="Armbrust E.V."/>
            <person name="Aves S.J."/>
            <person name="Beiko R.G."/>
            <person name="Coutinho P."/>
            <person name="Dacks J.B."/>
            <person name="Durnford D.G."/>
            <person name="Fast N.M."/>
            <person name="Green B.R."/>
            <person name="Grisdale C.J."/>
            <person name="Hempel F."/>
            <person name="Henrissat B."/>
            <person name="Hoppner M.P."/>
            <person name="Ishida K."/>
            <person name="Kim E."/>
            <person name="Koreny L."/>
            <person name="Kroth P.G."/>
            <person name="Liu Y."/>
            <person name="Malik S.B."/>
            <person name="Maier U.G."/>
            <person name="McRose D."/>
            <person name="Mock T."/>
            <person name="Neilson J.A."/>
            <person name="Onodera N.T."/>
            <person name="Poole A.M."/>
            <person name="Pritham E.J."/>
            <person name="Richards T.A."/>
            <person name="Rocap G."/>
            <person name="Roy S.W."/>
            <person name="Sarai C."/>
            <person name="Schaack S."/>
            <person name="Shirato S."/>
            <person name="Slamovits C.H."/>
            <person name="Spencer D.F."/>
            <person name="Suzuki S."/>
            <person name="Worden A.Z."/>
            <person name="Zauner S."/>
            <person name="Barry K."/>
            <person name="Bell C."/>
            <person name="Bharti A.K."/>
            <person name="Crow J.A."/>
            <person name="Grimwood J."/>
            <person name="Kramer R."/>
            <person name="Lindquist E."/>
            <person name="Lucas S."/>
            <person name="Salamov A."/>
            <person name="McFadden G.I."/>
            <person name="Lane C.E."/>
            <person name="Keeling P.J."/>
            <person name="Gray M.W."/>
            <person name="Grigoriev I.V."/>
            <person name="Archibald J.M."/>
        </authorList>
    </citation>
    <scope>NUCLEOTIDE SEQUENCE</scope>
    <source>
        <strain evidence="2 4">CCMP2712</strain>
    </source>
</reference>
<dbReference type="PaxDb" id="55529-EKX52060"/>
<proteinExistence type="predicted"/>
<name>L1JV24_GUITC</name>
<evidence type="ECO:0000256" key="1">
    <source>
        <dbReference type="SAM" id="SignalP"/>
    </source>
</evidence>
<dbReference type="RefSeq" id="XP_005839040.1">
    <property type="nucleotide sequence ID" value="XM_005838983.1"/>
</dbReference>
<evidence type="ECO:0000313" key="2">
    <source>
        <dbReference type="EMBL" id="EKX52060.1"/>
    </source>
</evidence>
<dbReference type="Proteomes" id="UP000011087">
    <property type="component" value="Unassembled WGS sequence"/>
</dbReference>
<accession>L1JV24</accession>
<keyword evidence="1" id="KW-0732">Signal</keyword>
<reference evidence="3" key="3">
    <citation type="submission" date="2015-06" db="UniProtKB">
        <authorList>
            <consortium name="EnsemblProtists"/>
        </authorList>
    </citation>
    <scope>IDENTIFICATION</scope>
</reference>
<organism evidence="2">
    <name type="scientific">Guillardia theta (strain CCMP2712)</name>
    <name type="common">Cryptophyte</name>
    <dbReference type="NCBI Taxonomy" id="905079"/>
    <lineage>
        <taxon>Eukaryota</taxon>
        <taxon>Cryptophyceae</taxon>
        <taxon>Pyrenomonadales</taxon>
        <taxon>Geminigeraceae</taxon>
        <taxon>Guillardia</taxon>
    </lineage>
</organism>
<feature type="chain" id="PRO_5008771950" evidence="1">
    <location>
        <begin position="23"/>
        <end position="411"/>
    </location>
</feature>
<protein>
    <submittedName>
        <fullName evidence="2 3">Uncharacterized protein</fullName>
    </submittedName>
</protein>
<dbReference type="HOGENOM" id="CLU_669887_0_0_1"/>
<keyword evidence="4" id="KW-1185">Reference proteome</keyword>
<dbReference type="AlphaFoldDB" id="L1JV24"/>
<dbReference type="GeneID" id="17308917"/>
<feature type="signal peptide" evidence="1">
    <location>
        <begin position="1"/>
        <end position="22"/>
    </location>
</feature>
<evidence type="ECO:0000313" key="3">
    <source>
        <dbReference type="EnsemblProtists" id="EKX52060"/>
    </source>
</evidence>
<dbReference type="EnsemblProtists" id="EKX52060">
    <property type="protein sequence ID" value="EKX52060"/>
    <property type="gene ID" value="GUITHDRAFT_101965"/>
</dbReference>
<dbReference type="KEGG" id="gtt:GUITHDRAFT_101965"/>
<evidence type="ECO:0000313" key="4">
    <source>
        <dbReference type="Proteomes" id="UP000011087"/>
    </source>
</evidence>
<dbReference type="EMBL" id="JH992973">
    <property type="protein sequence ID" value="EKX52060.1"/>
    <property type="molecule type" value="Genomic_DNA"/>
</dbReference>
<reference evidence="4" key="2">
    <citation type="submission" date="2012-11" db="EMBL/GenBank/DDBJ databases">
        <authorList>
            <person name="Kuo A."/>
            <person name="Curtis B.A."/>
            <person name="Tanifuji G."/>
            <person name="Burki F."/>
            <person name="Gruber A."/>
            <person name="Irimia M."/>
            <person name="Maruyama S."/>
            <person name="Arias M.C."/>
            <person name="Ball S.G."/>
            <person name="Gile G.H."/>
            <person name="Hirakawa Y."/>
            <person name="Hopkins J.F."/>
            <person name="Rensing S.A."/>
            <person name="Schmutz J."/>
            <person name="Symeonidi A."/>
            <person name="Elias M."/>
            <person name="Eveleigh R.J."/>
            <person name="Herman E.K."/>
            <person name="Klute M.J."/>
            <person name="Nakayama T."/>
            <person name="Obornik M."/>
            <person name="Reyes-Prieto A."/>
            <person name="Armbrust E.V."/>
            <person name="Aves S.J."/>
            <person name="Beiko R.G."/>
            <person name="Coutinho P."/>
            <person name="Dacks J.B."/>
            <person name="Durnford D.G."/>
            <person name="Fast N.M."/>
            <person name="Green B.R."/>
            <person name="Grisdale C."/>
            <person name="Hempe F."/>
            <person name="Henrissat B."/>
            <person name="Hoppner M.P."/>
            <person name="Ishida K.-I."/>
            <person name="Kim E."/>
            <person name="Koreny L."/>
            <person name="Kroth P.G."/>
            <person name="Liu Y."/>
            <person name="Malik S.-B."/>
            <person name="Maier U.G."/>
            <person name="McRose D."/>
            <person name="Mock T."/>
            <person name="Neilson J.A."/>
            <person name="Onodera N.T."/>
            <person name="Poole A.M."/>
            <person name="Pritham E.J."/>
            <person name="Richards T.A."/>
            <person name="Rocap G."/>
            <person name="Roy S.W."/>
            <person name="Sarai C."/>
            <person name="Schaack S."/>
            <person name="Shirato S."/>
            <person name="Slamovits C.H."/>
            <person name="Spencer D.F."/>
            <person name="Suzuki S."/>
            <person name="Worden A.Z."/>
            <person name="Zauner S."/>
            <person name="Barry K."/>
            <person name="Bell C."/>
            <person name="Bharti A.K."/>
            <person name="Crow J.A."/>
            <person name="Grimwood J."/>
            <person name="Kramer R."/>
            <person name="Lindquist E."/>
            <person name="Lucas S."/>
            <person name="Salamov A."/>
            <person name="McFadden G.I."/>
            <person name="Lane C.E."/>
            <person name="Keeling P.J."/>
            <person name="Gray M.W."/>
            <person name="Grigoriev I.V."/>
            <person name="Archibald J.M."/>
        </authorList>
    </citation>
    <scope>NUCLEOTIDE SEQUENCE</scope>
    <source>
        <strain evidence="4">CCMP2712</strain>
    </source>
</reference>
<gene>
    <name evidence="2" type="ORF">GUITHDRAFT_101965</name>
</gene>
<sequence length="411" mass="47629">MKMLRQRLLLWVLCPVVLILCAEEPEWRVRRGLKIVSPRNGARYWIPADGNRQSWTFMINHRVMDMCFRVSCTLNEQTFPDSEVCGSGSNGLYILEDLWYSAIREGGNVLSCLLDFQNSTRTIPPAHVWKFTDQSRFDVFAMETSIEVRANESTEAFLPRFRVEREQLLLYPPPVHSHRLWFVSLNVSEHGPKQEMYRAYVINVPEHLSRWNAVEENLLQVSKIDPVRWLAVPLDNERITQHHPPLETIEDRKTTSLWLSFTEAWRHFSEDGNFEEDDWAFFLEDDAEWHHSIKDDPGAILRSIEAGLAVASDDGFAYLGIATESTGWLARKFEEELSWIRIKGKDSLHVDVKLREWIRQQEAGAGFYGMPVIGANLSDGPGNIFHGILVQNRRDFTSVRREERAENATEQ</sequence>